<name>A0AAW0ALV0_9AGAR</name>
<evidence type="ECO:0008006" key="4">
    <source>
        <dbReference type="Google" id="ProtNLM"/>
    </source>
</evidence>
<proteinExistence type="predicted"/>
<dbReference type="AlphaFoldDB" id="A0AAW0ALV0"/>
<evidence type="ECO:0000313" key="2">
    <source>
        <dbReference type="EMBL" id="KAK7014044.1"/>
    </source>
</evidence>
<organism evidence="2 3">
    <name type="scientific">Favolaschia claudopus</name>
    <dbReference type="NCBI Taxonomy" id="2862362"/>
    <lineage>
        <taxon>Eukaryota</taxon>
        <taxon>Fungi</taxon>
        <taxon>Dikarya</taxon>
        <taxon>Basidiomycota</taxon>
        <taxon>Agaricomycotina</taxon>
        <taxon>Agaricomycetes</taxon>
        <taxon>Agaricomycetidae</taxon>
        <taxon>Agaricales</taxon>
        <taxon>Marasmiineae</taxon>
        <taxon>Mycenaceae</taxon>
        <taxon>Favolaschia</taxon>
    </lineage>
</organism>
<evidence type="ECO:0000256" key="1">
    <source>
        <dbReference type="SAM" id="MobiDB-lite"/>
    </source>
</evidence>
<feature type="compositionally biased region" description="Acidic residues" evidence="1">
    <location>
        <begin position="331"/>
        <end position="349"/>
    </location>
</feature>
<protein>
    <recommendedName>
        <fullName evidence="4">HNH nuclease domain-containing protein</fullName>
    </recommendedName>
</protein>
<comment type="caution">
    <text evidence="2">The sequence shown here is derived from an EMBL/GenBank/DDBJ whole genome shotgun (WGS) entry which is preliminary data.</text>
</comment>
<accession>A0AAW0ALV0</accession>
<gene>
    <name evidence="2" type="ORF">R3P38DRAFT_3004594</name>
</gene>
<sequence length="349" mass="39385">MSEIEELPRPSQRSIEQQRNFHLFSFSNWPLILIAGGWNLSRHNISVKTFYRWLDITEADNADYCDNKPELRKINIKSVGLVRYGLKSVCGPSLSRDSMEILEPGLYGPYLDSGDKPFGYQLGTDNPAHSFAYVERGLEREKNKKLLEHCKMSSAVVEAVRARDQGVCFVTGRTGIPTTEVWIFLPVLAIVLHPIETPKKDFEAFRVEANVITLGEDLVQPFKENMFSVDIHDRSRIITFVDIPNAPALPSHLPFPPDGSSLEFWGLSFKRTLGIYFHGGDIAHDRYEPGCSPEQLMSDVADWGYNSEDDVWKTVAGAAELAELERREALEDSDSDSDDDEDVDGNEKL</sequence>
<keyword evidence="3" id="KW-1185">Reference proteome</keyword>
<evidence type="ECO:0000313" key="3">
    <source>
        <dbReference type="Proteomes" id="UP001362999"/>
    </source>
</evidence>
<dbReference type="Proteomes" id="UP001362999">
    <property type="component" value="Unassembled WGS sequence"/>
</dbReference>
<reference evidence="2 3" key="1">
    <citation type="journal article" date="2024" name="J Genomics">
        <title>Draft genome sequencing and assembly of Favolaschia claudopus CIRM-BRFM 2984 isolated from oak limbs.</title>
        <authorList>
            <person name="Navarro D."/>
            <person name="Drula E."/>
            <person name="Chaduli D."/>
            <person name="Cazenave R."/>
            <person name="Ahrendt S."/>
            <person name="Wang J."/>
            <person name="Lipzen A."/>
            <person name="Daum C."/>
            <person name="Barry K."/>
            <person name="Grigoriev I.V."/>
            <person name="Favel A."/>
            <person name="Rosso M.N."/>
            <person name="Martin F."/>
        </authorList>
    </citation>
    <scope>NUCLEOTIDE SEQUENCE [LARGE SCALE GENOMIC DNA]</scope>
    <source>
        <strain evidence="2 3">CIRM-BRFM 2984</strain>
    </source>
</reference>
<feature type="region of interest" description="Disordered" evidence="1">
    <location>
        <begin position="326"/>
        <end position="349"/>
    </location>
</feature>
<dbReference type="EMBL" id="JAWWNJ010000058">
    <property type="protein sequence ID" value="KAK7014044.1"/>
    <property type="molecule type" value="Genomic_DNA"/>
</dbReference>